<protein>
    <submittedName>
        <fullName evidence="1">Uncharacterized protein</fullName>
    </submittedName>
</protein>
<keyword evidence="2" id="KW-1185">Reference proteome</keyword>
<dbReference type="EMBL" id="KI632112">
    <property type="protein sequence ID" value="EYU24767.1"/>
    <property type="molecule type" value="Genomic_DNA"/>
</dbReference>
<gene>
    <name evidence="1" type="ORF">MIMGU_mgv1a022251mg</name>
</gene>
<reference evidence="1 2" key="1">
    <citation type="journal article" date="2013" name="Proc. Natl. Acad. Sci. U.S.A.">
        <title>Fine-scale variation in meiotic recombination in Mimulus inferred from population shotgun sequencing.</title>
        <authorList>
            <person name="Hellsten U."/>
            <person name="Wright K.M."/>
            <person name="Jenkins J."/>
            <person name="Shu S."/>
            <person name="Yuan Y."/>
            <person name="Wessler S.R."/>
            <person name="Schmutz J."/>
            <person name="Willis J.H."/>
            <person name="Rokhsar D.S."/>
        </authorList>
    </citation>
    <scope>NUCLEOTIDE SEQUENCE [LARGE SCALE GENOMIC DNA]</scope>
    <source>
        <strain evidence="2">cv. DUN x IM62</strain>
    </source>
</reference>
<sequence length="75" mass="8208">LGSFYRLSRVEPWDLMTDLKSHLQTLYAQSFRITLASSILPQLCPRLHEAGIASSNGMIPPSPQNEGGDLVVLGL</sequence>
<name>A0A022Q7U8_ERYGU</name>
<evidence type="ECO:0000313" key="1">
    <source>
        <dbReference type="EMBL" id="EYU24767.1"/>
    </source>
</evidence>
<organism evidence="1 2">
    <name type="scientific">Erythranthe guttata</name>
    <name type="common">Yellow monkey flower</name>
    <name type="synonym">Mimulus guttatus</name>
    <dbReference type="NCBI Taxonomy" id="4155"/>
    <lineage>
        <taxon>Eukaryota</taxon>
        <taxon>Viridiplantae</taxon>
        <taxon>Streptophyta</taxon>
        <taxon>Embryophyta</taxon>
        <taxon>Tracheophyta</taxon>
        <taxon>Spermatophyta</taxon>
        <taxon>Magnoliopsida</taxon>
        <taxon>eudicotyledons</taxon>
        <taxon>Gunneridae</taxon>
        <taxon>Pentapetalae</taxon>
        <taxon>asterids</taxon>
        <taxon>lamiids</taxon>
        <taxon>Lamiales</taxon>
        <taxon>Phrymaceae</taxon>
        <taxon>Erythranthe</taxon>
    </lineage>
</organism>
<proteinExistence type="predicted"/>
<dbReference type="Proteomes" id="UP000030748">
    <property type="component" value="Unassembled WGS sequence"/>
</dbReference>
<feature type="non-terminal residue" evidence="1">
    <location>
        <position position="1"/>
    </location>
</feature>
<evidence type="ECO:0000313" key="2">
    <source>
        <dbReference type="Proteomes" id="UP000030748"/>
    </source>
</evidence>
<accession>A0A022Q7U8</accession>
<dbReference type="AlphaFoldDB" id="A0A022Q7U8"/>